<proteinExistence type="predicted"/>
<name>A0A9R1CRW6_9EURY</name>
<feature type="region of interest" description="Disordered" evidence="1">
    <location>
        <begin position="1"/>
        <end position="47"/>
    </location>
</feature>
<sequence>MRRRSVDGAATEGILERLRARRTASNDGRTVRTNTTQAERGREDERR</sequence>
<accession>A0A9R1CRW6</accession>
<evidence type="ECO:0000313" key="3">
    <source>
        <dbReference type="Proteomes" id="UP001139494"/>
    </source>
</evidence>
<feature type="compositionally biased region" description="Polar residues" evidence="1">
    <location>
        <begin position="23"/>
        <end position="38"/>
    </location>
</feature>
<keyword evidence="3" id="KW-1185">Reference proteome</keyword>
<organism evidence="2 3">
    <name type="scientific">Natronomonas aquatica</name>
    <dbReference type="NCBI Taxonomy" id="2841590"/>
    <lineage>
        <taxon>Archaea</taxon>
        <taxon>Methanobacteriati</taxon>
        <taxon>Methanobacteriota</taxon>
        <taxon>Stenosarchaea group</taxon>
        <taxon>Halobacteria</taxon>
        <taxon>Halobacteriales</taxon>
        <taxon>Natronomonadaceae</taxon>
        <taxon>Natronomonas</taxon>
    </lineage>
</organism>
<gene>
    <name evidence="2" type="ORF">KM295_11305</name>
</gene>
<protein>
    <submittedName>
        <fullName evidence="2">Uncharacterized protein</fullName>
    </submittedName>
</protein>
<dbReference type="Proteomes" id="UP001139494">
    <property type="component" value="Unassembled WGS sequence"/>
</dbReference>
<dbReference type="AlphaFoldDB" id="A0A9R1CRW6"/>
<reference evidence="2" key="1">
    <citation type="journal article" date="2023" name="Front. Microbiol.">
        <title>Genomic-based phylogenetic and metabolic analyses of the genus Natronomonas, and description of Natronomonas aquatica sp. nov.</title>
        <authorList>
            <person name="Garcia-Roldan A."/>
            <person name="Duran-Viseras A."/>
            <person name="de la Haba R.R."/>
            <person name="Corral P."/>
            <person name="Sanchez-Porro C."/>
            <person name="Ventosa A."/>
        </authorList>
    </citation>
    <scope>NUCLEOTIDE SEQUENCE</scope>
    <source>
        <strain evidence="2">F2-12</strain>
    </source>
</reference>
<evidence type="ECO:0000313" key="2">
    <source>
        <dbReference type="EMBL" id="MCQ4334054.1"/>
    </source>
</evidence>
<evidence type="ECO:0000256" key="1">
    <source>
        <dbReference type="SAM" id="MobiDB-lite"/>
    </source>
</evidence>
<dbReference type="EMBL" id="JAHLKM010000016">
    <property type="protein sequence ID" value="MCQ4334054.1"/>
    <property type="molecule type" value="Genomic_DNA"/>
</dbReference>
<comment type="caution">
    <text evidence="2">The sequence shown here is derived from an EMBL/GenBank/DDBJ whole genome shotgun (WGS) entry which is preliminary data.</text>
</comment>
<dbReference type="RefSeq" id="WP_256030088.1">
    <property type="nucleotide sequence ID" value="NZ_JAHLKM010000016.1"/>
</dbReference>